<evidence type="ECO:0000313" key="3">
    <source>
        <dbReference type="Proteomes" id="UP000001693"/>
    </source>
</evidence>
<evidence type="ECO:0000256" key="1">
    <source>
        <dbReference type="SAM" id="SignalP"/>
    </source>
</evidence>
<dbReference type="SUPFAM" id="SSF82171">
    <property type="entry name" value="DPP6 N-terminal domain-like"/>
    <property type="match status" value="1"/>
</dbReference>
<dbReference type="eggNOG" id="ENOG502ZCGK">
    <property type="taxonomic scope" value="Bacteria"/>
</dbReference>
<evidence type="ECO:0000313" key="2">
    <source>
        <dbReference type="EMBL" id="ACB35347.1"/>
    </source>
</evidence>
<proteinExistence type="predicted"/>
<name>B1Y066_LEPCP</name>
<feature type="chain" id="PRO_5002773234" description="WD40 domain protein beta Propeller" evidence="1">
    <location>
        <begin position="35"/>
        <end position="433"/>
    </location>
</feature>
<evidence type="ECO:0008006" key="4">
    <source>
        <dbReference type="Google" id="ProtNLM"/>
    </source>
</evidence>
<dbReference type="STRING" id="395495.Lcho_3087"/>
<reference evidence="2 3" key="1">
    <citation type="submission" date="2008-03" db="EMBL/GenBank/DDBJ databases">
        <title>Complete sequence of Leptothrix cholodnii SP-6.</title>
        <authorList>
            <consortium name="US DOE Joint Genome Institute"/>
            <person name="Copeland A."/>
            <person name="Lucas S."/>
            <person name="Lapidus A."/>
            <person name="Glavina del Rio T."/>
            <person name="Dalin E."/>
            <person name="Tice H."/>
            <person name="Bruce D."/>
            <person name="Goodwin L."/>
            <person name="Pitluck S."/>
            <person name="Chertkov O."/>
            <person name="Brettin T."/>
            <person name="Detter J.C."/>
            <person name="Han C."/>
            <person name="Kuske C.R."/>
            <person name="Schmutz J."/>
            <person name="Larimer F."/>
            <person name="Land M."/>
            <person name="Hauser L."/>
            <person name="Kyrpides N."/>
            <person name="Lykidis A."/>
            <person name="Emerson D."/>
            <person name="Richardson P."/>
        </authorList>
    </citation>
    <scope>NUCLEOTIDE SEQUENCE [LARGE SCALE GENOMIC DNA]</scope>
    <source>
        <strain evidence="3">ATCC 51168 / LMG 8142 / SP-6</strain>
    </source>
</reference>
<dbReference type="RefSeq" id="WP_012348098.1">
    <property type="nucleotide sequence ID" value="NC_010524.1"/>
</dbReference>
<organism evidence="2 3">
    <name type="scientific">Leptothrix cholodnii (strain ATCC 51168 / LMG 8142 / SP-6)</name>
    <name type="common">Leptothrix discophora (strain SP-6)</name>
    <dbReference type="NCBI Taxonomy" id="395495"/>
    <lineage>
        <taxon>Bacteria</taxon>
        <taxon>Pseudomonadati</taxon>
        <taxon>Pseudomonadota</taxon>
        <taxon>Betaproteobacteria</taxon>
        <taxon>Burkholderiales</taxon>
        <taxon>Sphaerotilaceae</taxon>
        <taxon>Leptothrix</taxon>
    </lineage>
</organism>
<gene>
    <name evidence="2" type="ordered locus">Lcho_3087</name>
</gene>
<keyword evidence="1" id="KW-0732">Signal</keyword>
<keyword evidence="3" id="KW-1185">Reference proteome</keyword>
<accession>B1Y066</accession>
<dbReference type="InterPro" id="IPR015943">
    <property type="entry name" value="WD40/YVTN_repeat-like_dom_sf"/>
</dbReference>
<dbReference type="HOGENOM" id="CLU_034093_0_0_4"/>
<dbReference type="Gene3D" id="2.130.10.10">
    <property type="entry name" value="YVTN repeat-like/Quinoprotein amine dehydrogenase"/>
    <property type="match status" value="1"/>
</dbReference>
<dbReference type="AlphaFoldDB" id="B1Y066"/>
<sequence precursor="true">MHRFPRTSRPTAQASALACAITSVLFATASQAQAPAVDLCAGLVTDKAAHPQTSAPRPAKGVPFKDPVFGTKVTRISDVRADFGSGVAKPMYATIPAWNIDESRLVLFVKDKGHALFDGRTYEFLGMLKVQPSDIEQLYWDPVDPDVLWYNYSWEMGGRSMRQLTRYQVSSGQKTVVYDYPNAGKPRAFNVDNGGDPQYPSWDMKLWGVRVEMPKGSEKFSFSLPDKVEGARVFNDGPTPQACPSGRCMWAPEKNGSRVVDPKTLETVRKLRLWGYEHGNMGMNAAGQDFFAAVQFDSKPAGTLIVENLQTGEIKPIISTANGYPYPPTSTHISAVALRAPGWVAVSAVGKPEGRRPLDQEVLLANVDTGKVCRIAHHHSSGKDGKFGYWAEPHVTISPSGTRAIFASDWENGDAVDTYVVELPAYKPAAAKH</sequence>
<protein>
    <recommendedName>
        <fullName evidence="4">WD40 domain protein beta Propeller</fullName>
    </recommendedName>
</protein>
<dbReference type="KEGG" id="lch:Lcho_3087"/>
<dbReference type="EMBL" id="CP001013">
    <property type="protein sequence ID" value="ACB35347.1"/>
    <property type="molecule type" value="Genomic_DNA"/>
</dbReference>
<feature type="signal peptide" evidence="1">
    <location>
        <begin position="1"/>
        <end position="34"/>
    </location>
</feature>
<dbReference type="OrthoDB" id="3260213at2"/>
<dbReference type="Proteomes" id="UP000001693">
    <property type="component" value="Chromosome"/>
</dbReference>